<dbReference type="Proteomes" id="UP000182975">
    <property type="component" value="Unassembled WGS sequence"/>
</dbReference>
<sequence>MSAQLSITWRAGEHDVRMGNCTATIHVPDSWTTERFAKAFNPIIEEGRLNEPSRK</sequence>
<gene>
    <name evidence="1" type="ORF">SAMN02910314_00353</name>
</gene>
<protein>
    <submittedName>
        <fullName evidence="1">Uncharacterized protein</fullName>
    </submittedName>
</protein>
<accession>A0A1H8PYH7</accession>
<evidence type="ECO:0000313" key="2">
    <source>
        <dbReference type="Proteomes" id="UP000182975"/>
    </source>
</evidence>
<dbReference type="AlphaFoldDB" id="A0A1H8PYH7"/>
<proteinExistence type="predicted"/>
<keyword evidence="2" id="KW-1185">Reference proteome</keyword>
<organism evidence="1 2">
    <name type="scientific">Denitrobacterium detoxificans</name>
    <dbReference type="NCBI Taxonomy" id="79604"/>
    <lineage>
        <taxon>Bacteria</taxon>
        <taxon>Bacillati</taxon>
        <taxon>Actinomycetota</taxon>
        <taxon>Coriobacteriia</taxon>
        <taxon>Eggerthellales</taxon>
        <taxon>Eggerthellaceae</taxon>
        <taxon>Denitrobacterium</taxon>
    </lineage>
</organism>
<name>A0A1H8PYH7_9ACTN</name>
<reference evidence="2" key="1">
    <citation type="submission" date="2016-10" db="EMBL/GenBank/DDBJ databases">
        <authorList>
            <person name="Varghese N."/>
        </authorList>
    </citation>
    <scope>NUCLEOTIDE SEQUENCE [LARGE SCALE GENOMIC DNA]</scope>
    <source>
        <strain evidence="2">DSM 21843</strain>
    </source>
</reference>
<dbReference type="EMBL" id="FOEC01000001">
    <property type="protein sequence ID" value="SEO46613.1"/>
    <property type="molecule type" value="Genomic_DNA"/>
</dbReference>
<evidence type="ECO:0000313" key="1">
    <source>
        <dbReference type="EMBL" id="SEO46613.1"/>
    </source>
</evidence>